<organism evidence="6 7">
    <name type="scientific">BD1-7 clade bacterium</name>
    <dbReference type="NCBI Taxonomy" id="2029982"/>
    <lineage>
        <taxon>Bacteria</taxon>
        <taxon>Pseudomonadati</taxon>
        <taxon>Pseudomonadota</taxon>
        <taxon>Gammaproteobacteria</taxon>
        <taxon>Cellvibrionales</taxon>
        <taxon>Spongiibacteraceae</taxon>
        <taxon>BD1-7 clade</taxon>
    </lineage>
</organism>
<evidence type="ECO:0000259" key="5">
    <source>
        <dbReference type="PROSITE" id="PS50931"/>
    </source>
</evidence>
<keyword evidence="2" id="KW-0805">Transcription regulation</keyword>
<comment type="similarity">
    <text evidence="1">Belongs to the LysR transcriptional regulatory family.</text>
</comment>
<dbReference type="PANTHER" id="PTHR30126:SF81">
    <property type="entry name" value="HTH-TYPE TRANSCRIPTIONAL REGULATOR ILVY"/>
    <property type="match status" value="1"/>
</dbReference>
<dbReference type="InterPro" id="IPR036388">
    <property type="entry name" value="WH-like_DNA-bd_sf"/>
</dbReference>
<dbReference type="InterPro" id="IPR037404">
    <property type="entry name" value="IlvY_PBP2"/>
</dbReference>
<name>A0A5S9QW45_9GAMM</name>
<dbReference type="NCBIfam" id="NF008722">
    <property type="entry name" value="PRK11716.1"/>
    <property type="match status" value="1"/>
</dbReference>
<dbReference type="EMBL" id="CACSIO010000060">
    <property type="protein sequence ID" value="CAA0124167.1"/>
    <property type="molecule type" value="Genomic_DNA"/>
</dbReference>
<dbReference type="Gene3D" id="3.40.190.10">
    <property type="entry name" value="Periplasmic binding protein-like II"/>
    <property type="match status" value="2"/>
</dbReference>
<dbReference type="Proteomes" id="UP000441399">
    <property type="component" value="Unassembled WGS sequence"/>
</dbReference>
<dbReference type="GO" id="GO:0000976">
    <property type="term" value="F:transcription cis-regulatory region binding"/>
    <property type="evidence" value="ECO:0007669"/>
    <property type="project" value="TreeGrafter"/>
</dbReference>
<dbReference type="FunFam" id="1.10.10.10:FF:000001">
    <property type="entry name" value="LysR family transcriptional regulator"/>
    <property type="match status" value="1"/>
</dbReference>
<evidence type="ECO:0000256" key="4">
    <source>
        <dbReference type="ARBA" id="ARBA00023163"/>
    </source>
</evidence>
<keyword evidence="3" id="KW-0238">DNA-binding</keyword>
<gene>
    <name evidence="6" type="primary">cmpR_3</name>
    <name evidence="6" type="ORF">OPDIPICF_02993</name>
</gene>
<sequence>MDFRQLEIFTILAKELHFARTAKQCHMTASAVTRSVQRLEETVGHQLLVRNNRHVELTPAGSDFALFASETLEEWRRFRQSLDSRADRVEGSLKIYSSVTGSYSILSRLLGTFRQAYPNVEIILHTGDQAEAIDQVLSGSEDIASAALPDVLPASIAFKTLTFSPLRFIMPAEAGGIYEDVTRMRQQGRGEINPAQLPLIIAERGLTRSRLEAWLRKNQQKPNVYAEVSGHEAIVSMVALGFGIGLVPELVIQHSPLQDQIRVIDDAPELQAFQIGLCVAKEKLNQPAIRAFWDSANPSLFL</sequence>
<dbReference type="PROSITE" id="PS50931">
    <property type="entry name" value="HTH_LYSR"/>
    <property type="match status" value="1"/>
</dbReference>
<dbReference type="InterPro" id="IPR005119">
    <property type="entry name" value="LysR_subst-bd"/>
</dbReference>
<dbReference type="SUPFAM" id="SSF53850">
    <property type="entry name" value="Periplasmic binding protein-like II"/>
    <property type="match status" value="1"/>
</dbReference>
<accession>A0A5S9QW45</accession>
<keyword evidence="7" id="KW-1185">Reference proteome</keyword>
<evidence type="ECO:0000313" key="6">
    <source>
        <dbReference type="EMBL" id="CAA0124167.1"/>
    </source>
</evidence>
<dbReference type="InterPro" id="IPR036390">
    <property type="entry name" value="WH_DNA-bd_sf"/>
</dbReference>
<dbReference type="GO" id="GO:0003700">
    <property type="term" value="F:DNA-binding transcription factor activity"/>
    <property type="evidence" value="ECO:0007669"/>
    <property type="project" value="InterPro"/>
</dbReference>
<dbReference type="AlphaFoldDB" id="A0A5S9QW45"/>
<dbReference type="SUPFAM" id="SSF46785">
    <property type="entry name" value="Winged helix' DNA-binding domain"/>
    <property type="match status" value="1"/>
</dbReference>
<proteinExistence type="inferred from homology"/>
<reference evidence="6 7" key="1">
    <citation type="submission" date="2019-11" db="EMBL/GenBank/DDBJ databases">
        <authorList>
            <person name="Holert J."/>
        </authorList>
    </citation>
    <scope>NUCLEOTIDE SEQUENCE [LARGE SCALE GENOMIC DNA]</scope>
    <source>
        <strain evidence="6">SB11_3</strain>
    </source>
</reference>
<dbReference type="InterPro" id="IPR000847">
    <property type="entry name" value="LysR_HTH_N"/>
</dbReference>
<dbReference type="CDD" id="cd08430">
    <property type="entry name" value="PBP2_IlvY"/>
    <property type="match status" value="1"/>
</dbReference>
<evidence type="ECO:0000256" key="1">
    <source>
        <dbReference type="ARBA" id="ARBA00009437"/>
    </source>
</evidence>
<dbReference type="Gene3D" id="1.10.10.10">
    <property type="entry name" value="Winged helix-like DNA-binding domain superfamily/Winged helix DNA-binding domain"/>
    <property type="match status" value="1"/>
</dbReference>
<evidence type="ECO:0000313" key="7">
    <source>
        <dbReference type="Proteomes" id="UP000441399"/>
    </source>
</evidence>
<dbReference type="Pfam" id="PF03466">
    <property type="entry name" value="LysR_substrate"/>
    <property type="match status" value="1"/>
</dbReference>
<evidence type="ECO:0000256" key="2">
    <source>
        <dbReference type="ARBA" id="ARBA00023015"/>
    </source>
</evidence>
<evidence type="ECO:0000256" key="3">
    <source>
        <dbReference type="ARBA" id="ARBA00023125"/>
    </source>
</evidence>
<dbReference type="OrthoDB" id="9803735at2"/>
<dbReference type="PANTHER" id="PTHR30126">
    <property type="entry name" value="HTH-TYPE TRANSCRIPTIONAL REGULATOR"/>
    <property type="match status" value="1"/>
</dbReference>
<dbReference type="Pfam" id="PF00126">
    <property type="entry name" value="HTH_1"/>
    <property type="match status" value="1"/>
</dbReference>
<feature type="domain" description="HTH lysR-type" evidence="5">
    <location>
        <begin position="1"/>
        <end position="58"/>
    </location>
</feature>
<protein>
    <submittedName>
        <fullName evidence="6">HTH-type transcriptional activator CmpR</fullName>
    </submittedName>
</protein>
<keyword evidence="4" id="KW-0804">Transcription</keyword>